<keyword evidence="2" id="KW-0547">Nucleotide-binding</keyword>
<dbReference type="Gene3D" id="3.40.50.300">
    <property type="entry name" value="P-loop containing nucleotide triphosphate hydrolases"/>
    <property type="match status" value="1"/>
</dbReference>
<comment type="caution">
    <text evidence="5">The sequence shown here is derived from an EMBL/GenBank/DDBJ whole genome shotgun (WGS) entry which is preliminary data.</text>
</comment>
<accession>X1PTT8</accession>
<dbReference type="InterPro" id="IPR017871">
    <property type="entry name" value="ABC_transporter-like_CS"/>
</dbReference>
<feature type="domain" description="ABC transporter" evidence="4">
    <location>
        <begin position="41"/>
        <end position="184"/>
    </location>
</feature>
<protein>
    <recommendedName>
        <fullName evidence="4">ABC transporter domain-containing protein</fullName>
    </recommendedName>
</protein>
<dbReference type="GO" id="GO:0005524">
    <property type="term" value="F:ATP binding"/>
    <property type="evidence" value="ECO:0007669"/>
    <property type="project" value="UniProtKB-KW"/>
</dbReference>
<evidence type="ECO:0000256" key="3">
    <source>
        <dbReference type="ARBA" id="ARBA00022840"/>
    </source>
</evidence>
<dbReference type="GO" id="GO:0016887">
    <property type="term" value="F:ATP hydrolysis activity"/>
    <property type="evidence" value="ECO:0007669"/>
    <property type="project" value="InterPro"/>
</dbReference>
<dbReference type="InterPro" id="IPR003439">
    <property type="entry name" value="ABC_transporter-like_ATP-bd"/>
</dbReference>
<dbReference type="AlphaFoldDB" id="X1PTT8"/>
<dbReference type="PANTHER" id="PTHR42711:SF1">
    <property type="entry name" value="ABC-TRANSPORT PROTEIN, ATP-BINDING COMPONENT"/>
    <property type="match status" value="1"/>
</dbReference>
<evidence type="ECO:0000256" key="2">
    <source>
        <dbReference type="ARBA" id="ARBA00022741"/>
    </source>
</evidence>
<proteinExistence type="predicted"/>
<organism evidence="5">
    <name type="scientific">marine sediment metagenome</name>
    <dbReference type="NCBI Taxonomy" id="412755"/>
    <lineage>
        <taxon>unclassified sequences</taxon>
        <taxon>metagenomes</taxon>
        <taxon>ecological metagenomes</taxon>
    </lineage>
</organism>
<reference evidence="5" key="1">
    <citation type="journal article" date="2014" name="Front. Microbiol.">
        <title>High frequency of phylogenetically diverse reductive dehalogenase-homologous genes in deep subseafloor sedimentary metagenomes.</title>
        <authorList>
            <person name="Kawai M."/>
            <person name="Futagami T."/>
            <person name="Toyoda A."/>
            <person name="Takaki Y."/>
            <person name="Nishi S."/>
            <person name="Hori S."/>
            <person name="Arai W."/>
            <person name="Tsubouchi T."/>
            <person name="Morono Y."/>
            <person name="Uchiyama I."/>
            <person name="Ito T."/>
            <person name="Fujiyama A."/>
            <person name="Inagaki F."/>
            <person name="Takami H."/>
        </authorList>
    </citation>
    <scope>NUCLEOTIDE SEQUENCE</scope>
    <source>
        <strain evidence="5">Expedition CK06-06</strain>
    </source>
</reference>
<sequence length="188" mass="21281">MAIIKVENLCKEFRQRKGREGLNGAIRDLFNREYRIVKAVDGISFSIEKGEIIGYIGPNGAGKSTTIKMLTGILVPTSGNVEVNSLVPYKNRQQNAKRIGVVFGQRTQLWWDIPVSETLSLMRYIYNVPEKQYHDNLKIFSEILGLDEFINAPVRQLSLGQRMRADISCALLHNPDILYLDEPTIGLD</sequence>
<keyword evidence="3" id="KW-0067">ATP-binding</keyword>
<dbReference type="InterPro" id="IPR050763">
    <property type="entry name" value="ABC_transporter_ATP-binding"/>
</dbReference>
<dbReference type="EMBL" id="BARW01001409">
    <property type="protein sequence ID" value="GAI59642.1"/>
    <property type="molecule type" value="Genomic_DNA"/>
</dbReference>
<gene>
    <name evidence="5" type="ORF">S12H4_04531</name>
</gene>
<evidence type="ECO:0000313" key="5">
    <source>
        <dbReference type="EMBL" id="GAI59642.1"/>
    </source>
</evidence>
<dbReference type="PROSITE" id="PS00211">
    <property type="entry name" value="ABC_TRANSPORTER_1"/>
    <property type="match status" value="1"/>
</dbReference>
<evidence type="ECO:0000259" key="4">
    <source>
        <dbReference type="Pfam" id="PF00005"/>
    </source>
</evidence>
<dbReference type="InterPro" id="IPR027417">
    <property type="entry name" value="P-loop_NTPase"/>
</dbReference>
<feature type="non-terminal residue" evidence="5">
    <location>
        <position position="188"/>
    </location>
</feature>
<dbReference type="SUPFAM" id="SSF52540">
    <property type="entry name" value="P-loop containing nucleoside triphosphate hydrolases"/>
    <property type="match status" value="1"/>
</dbReference>
<dbReference type="Pfam" id="PF00005">
    <property type="entry name" value="ABC_tran"/>
    <property type="match status" value="1"/>
</dbReference>
<name>X1PTT8_9ZZZZ</name>
<dbReference type="PANTHER" id="PTHR42711">
    <property type="entry name" value="ABC TRANSPORTER ATP-BINDING PROTEIN"/>
    <property type="match status" value="1"/>
</dbReference>
<keyword evidence="1" id="KW-0813">Transport</keyword>
<evidence type="ECO:0000256" key="1">
    <source>
        <dbReference type="ARBA" id="ARBA00022448"/>
    </source>
</evidence>